<evidence type="ECO:0000256" key="2">
    <source>
        <dbReference type="ARBA" id="ARBA00004167"/>
    </source>
</evidence>
<dbReference type="InterPro" id="IPR033138">
    <property type="entry name" value="Cu_oxidase_CS"/>
</dbReference>
<keyword evidence="7" id="KW-0479">Metal-binding</keyword>
<evidence type="ECO:0000256" key="8">
    <source>
        <dbReference type="ARBA" id="ARBA00022729"/>
    </source>
</evidence>
<dbReference type="InterPro" id="IPR002355">
    <property type="entry name" value="Cu_oxidase_Cu_BS"/>
</dbReference>
<evidence type="ECO:0000256" key="15">
    <source>
        <dbReference type="ARBA" id="ARBA00023180"/>
    </source>
</evidence>
<dbReference type="OrthoDB" id="2121828at2759"/>
<evidence type="ECO:0000256" key="10">
    <source>
        <dbReference type="ARBA" id="ARBA00022989"/>
    </source>
</evidence>
<evidence type="ECO:0000256" key="6">
    <source>
        <dbReference type="ARBA" id="ARBA00022692"/>
    </source>
</evidence>
<evidence type="ECO:0000256" key="11">
    <source>
        <dbReference type="ARBA" id="ARBA00023002"/>
    </source>
</evidence>
<keyword evidence="15" id="KW-0325">Glycoprotein</keyword>
<gene>
    <name evidence="20" type="ORF">chiPu_0000744</name>
</gene>
<dbReference type="PANTHER" id="PTHR11709:SF504">
    <property type="entry name" value="PLASTOCYANIN-LIKE DOMAIN-CONTAINING PROTEIN"/>
    <property type="match status" value="1"/>
</dbReference>
<evidence type="ECO:0000256" key="1">
    <source>
        <dbReference type="ARBA" id="ARBA00001935"/>
    </source>
</evidence>
<protein>
    <recommendedName>
        <fullName evidence="4">ferroxidase</fullName>
        <ecNumber evidence="4">1.16.3.1</ecNumber>
    </recommendedName>
</protein>
<comment type="caution">
    <text evidence="20">The sequence shown here is derived from an EMBL/GenBank/DDBJ whole genome shotgun (WGS) entry which is preliminary data.</text>
</comment>
<dbReference type="PANTHER" id="PTHR11709">
    <property type="entry name" value="MULTI-COPPER OXIDASE"/>
    <property type="match status" value="1"/>
</dbReference>
<keyword evidence="6 16" id="KW-0812">Transmembrane</keyword>
<feature type="domain" description="Plastocyanin-like" evidence="19">
    <location>
        <begin position="801"/>
        <end position="884"/>
    </location>
</feature>
<keyword evidence="11" id="KW-0560">Oxidoreductase</keyword>
<dbReference type="PROSITE" id="PS00080">
    <property type="entry name" value="MULTICOPPER_OXIDASE2"/>
    <property type="match status" value="1"/>
</dbReference>
<keyword evidence="5" id="KW-0813">Transport</keyword>
<organism evidence="20 21">
    <name type="scientific">Chiloscyllium punctatum</name>
    <name type="common">Brownbanded bambooshark</name>
    <name type="synonym">Hemiscyllium punctatum</name>
    <dbReference type="NCBI Taxonomy" id="137246"/>
    <lineage>
        <taxon>Eukaryota</taxon>
        <taxon>Metazoa</taxon>
        <taxon>Chordata</taxon>
        <taxon>Craniata</taxon>
        <taxon>Vertebrata</taxon>
        <taxon>Chondrichthyes</taxon>
        <taxon>Elasmobranchii</taxon>
        <taxon>Galeomorphii</taxon>
        <taxon>Galeoidea</taxon>
        <taxon>Orectolobiformes</taxon>
        <taxon>Hemiscylliidae</taxon>
        <taxon>Chiloscyllium</taxon>
    </lineage>
</organism>
<dbReference type="Proteomes" id="UP000287033">
    <property type="component" value="Unassembled WGS sequence"/>
</dbReference>
<dbReference type="InterPro" id="IPR045087">
    <property type="entry name" value="Cu-oxidase_fam"/>
</dbReference>
<evidence type="ECO:0000313" key="20">
    <source>
        <dbReference type="EMBL" id="GCC22357.1"/>
    </source>
</evidence>
<dbReference type="GO" id="GO:0005886">
    <property type="term" value="C:plasma membrane"/>
    <property type="evidence" value="ECO:0007669"/>
    <property type="project" value="TreeGrafter"/>
</dbReference>
<evidence type="ECO:0000256" key="7">
    <source>
        <dbReference type="ARBA" id="ARBA00022723"/>
    </source>
</evidence>
<dbReference type="PROSITE" id="PS00079">
    <property type="entry name" value="MULTICOPPER_OXIDASE1"/>
    <property type="match status" value="2"/>
</dbReference>
<keyword evidence="10 16" id="KW-1133">Transmembrane helix</keyword>
<evidence type="ECO:0000256" key="12">
    <source>
        <dbReference type="ARBA" id="ARBA00023065"/>
    </source>
</evidence>
<evidence type="ECO:0000259" key="18">
    <source>
        <dbReference type="Pfam" id="PF07731"/>
    </source>
</evidence>
<feature type="domain" description="Plastocyanin-like" evidence="18">
    <location>
        <begin position="313"/>
        <end position="358"/>
    </location>
</feature>
<dbReference type="Gene3D" id="2.60.40.420">
    <property type="entry name" value="Cupredoxins - blue copper proteins"/>
    <property type="match status" value="4"/>
</dbReference>
<dbReference type="InterPro" id="IPR008972">
    <property type="entry name" value="Cupredoxin"/>
</dbReference>
<comment type="similarity">
    <text evidence="3">Belongs to the multicopper oxidase family.</text>
</comment>
<name>A0A401RW31_CHIPU</name>
<dbReference type="Pfam" id="PF07731">
    <property type="entry name" value="Cu-oxidase_2"/>
    <property type="match status" value="2"/>
</dbReference>
<keyword evidence="13 16" id="KW-0472">Membrane</keyword>
<comment type="cofactor">
    <cofactor evidence="1">
        <name>Cu cation</name>
        <dbReference type="ChEBI" id="CHEBI:23378"/>
    </cofactor>
</comment>
<keyword evidence="14" id="KW-1015">Disulfide bond</keyword>
<feature type="domain" description="Plastocyanin-like" evidence="18">
    <location>
        <begin position="950"/>
        <end position="1055"/>
    </location>
</feature>
<sequence>MSPLHILLVLSLSEIANSITRNYYIAVKEETWDYAPSGINVITNQDLKRDENAAVFLTRSKNRIGRLYKKAIYKQFTDATYSTEVSKPDWLGFLGPLLRAEVEDLIIIHFKNFASRPYSLHPHGVFYKKDSEGAFYPDQTSGKYKADDAVPPGGSHIYTWIVKKEYAPTDADPACLTWIYHSHVDAPKDISSGLIGVLLTCKKGILDDVTLKRKDVDQDFVMMFSVVDENLSWYLDDNINEYCTLPSAVDKDDEAFQESNKMHSINGFLFGNLPGLNMCRGQSISWHLFSIGNEVDIHSAYFHGQILINKGHKVDVISLFPATFVTVQMVSRNVGKWLLSCQVNDHIKAGMQALFVVQECGHHYSETTLTGKERNYFIAAEIDRWKYGPTNKNLFNGQPLDAEGSDSEIFFKRSTGKIGGEYWKVRYVEYTDETFSTRKDRSQVEDHLGILGPVIKAEVGDTIFVTFMNNADRAYSIQPHGVYFTKEFDGTSYVDGFEKNGSHVEPGTSFMYKWTVPDHVGPAVNDPPCLTWMYYSATNPVEDTNSGLIGPLVVCRQNTLNPDGSQKDIEREFYLLYTVFDENLSWYLPKNLETFIQNSSSIDQEDEEFQESNKMHAINGYMFGNLPGLEMCKGDNVSWHLLGLGTEIDMHGIYFQGNTIKFKGTTHDVFSVFPHTSATVFMQPDDIGTFKVICRTADHYMGGMKHMYHVRNCNKSVPDQVYETIRTYYIAAVELEWDYSPDRNWELERHNTTKEESFGHVFVGTGQGKIGPRYKKVVYREFTDGTFTTQKIRLPEEQHLEILGPIIRAEVGDSIMVIFKNLASFPYSIHPHGAEEVNSGKHLKVPVTKPGQVKVYRWNVPERSGPGIGDSNCITWIYYSAVRFVKDLYSGLVGPLVTCRKGVLTENGMRKDVDREFALLFMVYDENESWYLDNNIITYLYVDPTKLKKTDEFVESNKIHAINGKIYGNLHGLTMVKGEKVDWYLLGMGNEVDMHTVHFHAQSFIYRMDNDYKADVYDLFPGTFQTIEMIASNPGTWLLHCHVADHIHAGMETTYTILNHTDYGRTTLESQLTMATTNDGSELKIHFLGNTLTKKEVKLMLALLLIIGVFLLLISLVFLCVIIYLHGRKSFRHITQSSIPMNSI</sequence>
<dbReference type="InterPro" id="IPR011707">
    <property type="entry name" value="Cu-oxidase-like_N"/>
</dbReference>
<comment type="subcellular location">
    <subcellularLocation>
        <location evidence="2">Membrane</location>
        <topology evidence="2">Single-pass membrane protein</topology>
    </subcellularLocation>
</comment>
<reference evidence="20 21" key="1">
    <citation type="journal article" date="2018" name="Nat. Ecol. Evol.">
        <title>Shark genomes provide insights into elasmobranch evolution and the origin of vertebrates.</title>
        <authorList>
            <person name="Hara Y"/>
            <person name="Yamaguchi K"/>
            <person name="Onimaru K"/>
            <person name="Kadota M"/>
            <person name="Koyanagi M"/>
            <person name="Keeley SD"/>
            <person name="Tatsumi K"/>
            <person name="Tanaka K"/>
            <person name="Motone F"/>
            <person name="Kageyama Y"/>
            <person name="Nozu R"/>
            <person name="Adachi N"/>
            <person name="Nishimura O"/>
            <person name="Nakagawa R"/>
            <person name="Tanegashima C"/>
            <person name="Kiyatake I"/>
            <person name="Matsumoto R"/>
            <person name="Murakumo K"/>
            <person name="Nishida K"/>
            <person name="Terakita A"/>
            <person name="Kuratani S"/>
            <person name="Sato K"/>
            <person name="Hyodo S Kuraku.S."/>
        </authorList>
    </citation>
    <scope>NUCLEOTIDE SEQUENCE [LARGE SCALE GENOMIC DNA]</scope>
</reference>
<proteinExistence type="inferred from homology"/>
<evidence type="ECO:0000256" key="16">
    <source>
        <dbReference type="SAM" id="Phobius"/>
    </source>
</evidence>
<dbReference type="STRING" id="137246.A0A401RW31"/>
<evidence type="ECO:0000256" key="14">
    <source>
        <dbReference type="ARBA" id="ARBA00023157"/>
    </source>
</evidence>
<keyword evidence="12" id="KW-0406">Ion transport</keyword>
<feature type="transmembrane region" description="Helical" evidence="16">
    <location>
        <begin position="1099"/>
        <end position="1125"/>
    </location>
</feature>
<dbReference type="FunFam" id="2.60.40.420:FF:000002">
    <property type="entry name" value="Hephaestin like 1"/>
    <property type="match status" value="2"/>
</dbReference>
<dbReference type="GO" id="GO:0005507">
    <property type="term" value="F:copper ion binding"/>
    <property type="evidence" value="ECO:0007669"/>
    <property type="project" value="InterPro"/>
</dbReference>
<feature type="chain" id="PRO_5019390640" description="ferroxidase" evidence="17">
    <location>
        <begin position="19"/>
        <end position="1144"/>
    </location>
</feature>
<dbReference type="AlphaFoldDB" id="A0A401RW31"/>
<keyword evidence="21" id="KW-1185">Reference proteome</keyword>
<feature type="domain" description="Plastocyanin-like" evidence="19">
    <location>
        <begin position="450"/>
        <end position="556"/>
    </location>
</feature>
<evidence type="ECO:0000256" key="5">
    <source>
        <dbReference type="ARBA" id="ARBA00022448"/>
    </source>
</evidence>
<dbReference type="EMBL" id="BEZZ01000010">
    <property type="protein sequence ID" value="GCC22357.1"/>
    <property type="molecule type" value="Genomic_DNA"/>
</dbReference>
<dbReference type="Pfam" id="PF07732">
    <property type="entry name" value="Cu-oxidase_3"/>
    <property type="match status" value="3"/>
</dbReference>
<evidence type="ECO:0000259" key="19">
    <source>
        <dbReference type="Pfam" id="PF07732"/>
    </source>
</evidence>
<keyword evidence="8 17" id="KW-0732">Signal</keyword>
<evidence type="ECO:0000256" key="4">
    <source>
        <dbReference type="ARBA" id="ARBA00013107"/>
    </source>
</evidence>
<evidence type="ECO:0000256" key="13">
    <source>
        <dbReference type="ARBA" id="ARBA00023136"/>
    </source>
</evidence>
<evidence type="ECO:0000256" key="3">
    <source>
        <dbReference type="ARBA" id="ARBA00010609"/>
    </source>
</evidence>
<keyword evidence="9" id="KW-0677">Repeat</keyword>
<evidence type="ECO:0000256" key="17">
    <source>
        <dbReference type="SAM" id="SignalP"/>
    </source>
</evidence>
<evidence type="ECO:0000313" key="21">
    <source>
        <dbReference type="Proteomes" id="UP000287033"/>
    </source>
</evidence>
<dbReference type="EC" id="1.16.3.1" evidence="4"/>
<dbReference type="OMA" id="PEPDMCV"/>
<feature type="signal peptide" evidence="17">
    <location>
        <begin position="1"/>
        <end position="18"/>
    </location>
</feature>
<dbReference type="InterPro" id="IPR011706">
    <property type="entry name" value="Cu-oxidase_C"/>
</dbReference>
<feature type="domain" description="Plastocyanin-like" evidence="19">
    <location>
        <begin position="93"/>
        <end position="199"/>
    </location>
</feature>
<dbReference type="GO" id="GO:0006826">
    <property type="term" value="P:iron ion transport"/>
    <property type="evidence" value="ECO:0007669"/>
    <property type="project" value="TreeGrafter"/>
</dbReference>
<evidence type="ECO:0000256" key="9">
    <source>
        <dbReference type="ARBA" id="ARBA00022737"/>
    </source>
</evidence>
<accession>A0A401RW31</accession>
<dbReference type="SUPFAM" id="SSF49503">
    <property type="entry name" value="Cupredoxins"/>
    <property type="match status" value="6"/>
</dbReference>
<dbReference type="GO" id="GO:0004322">
    <property type="term" value="F:ferroxidase activity"/>
    <property type="evidence" value="ECO:0007669"/>
    <property type="project" value="UniProtKB-EC"/>
</dbReference>
<dbReference type="FunFam" id="2.60.40.420:FF:000009">
    <property type="entry name" value="Ceruloplasmin"/>
    <property type="match status" value="1"/>
</dbReference>